<dbReference type="SUPFAM" id="SSF49265">
    <property type="entry name" value="Fibronectin type III"/>
    <property type="match status" value="1"/>
</dbReference>
<evidence type="ECO:0000256" key="1">
    <source>
        <dbReference type="ARBA" id="ARBA00023319"/>
    </source>
</evidence>
<proteinExistence type="predicted"/>
<dbReference type="InterPro" id="IPR013783">
    <property type="entry name" value="Ig-like_fold"/>
</dbReference>
<keyword evidence="1" id="KW-0393">Immunoglobulin domain</keyword>
<dbReference type="AlphaFoldDB" id="A0A1S8WIB5"/>
<dbReference type="InterPro" id="IPR036116">
    <property type="entry name" value="FN3_sf"/>
</dbReference>
<dbReference type="InterPro" id="IPR003961">
    <property type="entry name" value="FN3_dom"/>
</dbReference>
<keyword evidence="4" id="KW-1185">Reference proteome</keyword>
<dbReference type="SMART" id="SM00060">
    <property type="entry name" value="FN3"/>
    <property type="match status" value="1"/>
</dbReference>
<evidence type="ECO:0000313" key="3">
    <source>
        <dbReference type="EMBL" id="OON14171.1"/>
    </source>
</evidence>
<dbReference type="PANTHER" id="PTHR14340:SF9">
    <property type="entry name" value="FIBRONECTIN TYPE-III DOMAIN-CONTAINING PROTEIN"/>
    <property type="match status" value="1"/>
</dbReference>
<feature type="domain" description="Fibronectin type-III" evidence="2">
    <location>
        <begin position="42"/>
        <end position="140"/>
    </location>
</feature>
<gene>
    <name evidence="3" type="ORF">X801_10044</name>
</gene>
<organism evidence="3 4">
    <name type="scientific">Opisthorchis viverrini</name>
    <name type="common">Southeast Asian liver fluke</name>
    <dbReference type="NCBI Taxonomy" id="6198"/>
    <lineage>
        <taxon>Eukaryota</taxon>
        <taxon>Metazoa</taxon>
        <taxon>Spiralia</taxon>
        <taxon>Lophotrochozoa</taxon>
        <taxon>Platyhelminthes</taxon>
        <taxon>Trematoda</taxon>
        <taxon>Digenea</taxon>
        <taxon>Opisthorchiida</taxon>
        <taxon>Opisthorchiata</taxon>
        <taxon>Opisthorchiidae</taxon>
        <taxon>Opisthorchis</taxon>
    </lineage>
</organism>
<protein>
    <submittedName>
        <fullName evidence="3">Fibronectin type III domain protein</fullName>
    </submittedName>
</protein>
<dbReference type="InterPro" id="IPR036179">
    <property type="entry name" value="Ig-like_dom_sf"/>
</dbReference>
<dbReference type="Gene3D" id="2.60.40.10">
    <property type="entry name" value="Immunoglobulins"/>
    <property type="match status" value="2"/>
</dbReference>
<sequence>MTSLPLGKVKREDAGDYEVVIKNELGEVSVTVQLIVLDKPSAPRQPDVSENTGERVVFHWIEPEFLGISPDVAPTEGITYVVEMREATQRVGKPVTTTKELSTPIDGLQLNKSYIFSVAAKNEVGQSDFVDSKPVSTKLEYGK</sequence>
<name>A0A1S8WIB5_OPIVI</name>
<dbReference type="EMBL" id="KV906834">
    <property type="protein sequence ID" value="OON14171.1"/>
    <property type="molecule type" value="Genomic_DNA"/>
</dbReference>
<dbReference type="Pfam" id="PF00041">
    <property type="entry name" value="fn3"/>
    <property type="match status" value="1"/>
</dbReference>
<accession>A0A1S8WIB5</accession>
<evidence type="ECO:0000313" key="4">
    <source>
        <dbReference type="Proteomes" id="UP000243686"/>
    </source>
</evidence>
<dbReference type="SUPFAM" id="SSF48726">
    <property type="entry name" value="Immunoglobulin"/>
    <property type="match status" value="1"/>
</dbReference>
<evidence type="ECO:0000259" key="2">
    <source>
        <dbReference type="PROSITE" id="PS50853"/>
    </source>
</evidence>
<dbReference type="PANTHER" id="PTHR14340">
    <property type="entry name" value="MICROFIBRIL-ASSOCIATED GLYCOPROTEIN 3"/>
    <property type="match status" value="1"/>
</dbReference>
<dbReference type="CDD" id="cd00063">
    <property type="entry name" value="FN3"/>
    <property type="match status" value="1"/>
</dbReference>
<reference evidence="3 4" key="1">
    <citation type="submission" date="2015-03" db="EMBL/GenBank/DDBJ databases">
        <title>Draft genome of the nematode, Opisthorchis viverrini.</title>
        <authorList>
            <person name="Mitreva M."/>
        </authorList>
    </citation>
    <scope>NUCLEOTIDE SEQUENCE [LARGE SCALE GENOMIC DNA]</scope>
    <source>
        <strain evidence="3">Khon Kaen</strain>
    </source>
</reference>
<dbReference type="Proteomes" id="UP000243686">
    <property type="component" value="Unassembled WGS sequence"/>
</dbReference>
<dbReference type="PROSITE" id="PS50853">
    <property type="entry name" value="FN3"/>
    <property type="match status" value="1"/>
</dbReference>